<dbReference type="eggNOG" id="ENOG50341VX">
    <property type="taxonomic scope" value="Bacteria"/>
</dbReference>
<keyword evidence="2" id="KW-0812">Transmembrane</keyword>
<name>W7V2H0_RUMFL</name>
<proteinExistence type="predicted"/>
<feature type="transmembrane region" description="Helical" evidence="2">
    <location>
        <begin position="66"/>
        <end position="85"/>
    </location>
</feature>
<reference evidence="3 4" key="1">
    <citation type="journal article" date="2014" name="PLoS ONE">
        <title>Rumen cellulosomics: divergent fiber-degrading strategies revealed by comparative genome-wide analysis of six ruminococcal strains.</title>
        <authorList>
            <person name="Dassa B."/>
            <person name="Borovok I."/>
            <person name="Ruimy-Israeli V."/>
            <person name="Lamed R."/>
            <person name="Flint H.J."/>
            <person name="Duncan S.H."/>
            <person name="Henrissat B."/>
            <person name="Coutinho P."/>
            <person name="Morrison M."/>
            <person name="Mosoni P."/>
            <person name="Yeoman C.J."/>
            <person name="White B.A."/>
            <person name="Bayer E.A."/>
        </authorList>
    </citation>
    <scope>NUCLEOTIDE SEQUENCE [LARGE SCALE GENOMIC DNA]</scope>
    <source>
        <strain evidence="3 4">007c</strain>
    </source>
</reference>
<keyword evidence="4" id="KW-1185">Reference proteome</keyword>
<evidence type="ECO:0000256" key="2">
    <source>
        <dbReference type="SAM" id="Phobius"/>
    </source>
</evidence>
<evidence type="ECO:0000256" key="1">
    <source>
        <dbReference type="SAM" id="MobiDB-lite"/>
    </source>
</evidence>
<dbReference type="AlphaFoldDB" id="W7V2H0"/>
<feature type="compositionally biased region" description="Gly residues" evidence="1">
    <location>
        <begin position="1"/>
        <end position="25"/>
    </location>
</feature>
<sequence>MPHSSGGGSHGGGSHGGSHGGGSHGSSGPRISRNYFHGARRYVYYRHNEPRYFYADKNFKPGFHPLRLLVLLIYLPFVIGLLPSLKSAFRVLPKNYDHTIIIKDEGNVINNESELDATLHRFMEKTGVAPSVITVKNYQWQKESSSLQSYAYDRYISEFNDEMHWLIVYSQPDKPDPAFNDWYWEGMQGDDTDPVLTEDVTAEFNSRFHNALLQDDTDIGAALNKAFSEFTDNYKKPSIFRSIPFPVVFAVLFLILHASVMVGLPDLKYRNAVPAPTDSEKDMQYGGGYMQPKTDNYTVPPASQKPAYPGMESSRPQGTMTDLYGSVPQSYGSNTSSARTVCQYCGTTFASKYKRCPNCNADNPDKL</sequence>
<evidence type="ECO:0000313" key="3">
    <source>
        <dbReference type="EMBL" id="EWM55022.1"/>
    </source>
</evidence>
<organism evidence="3 4">
    <name type="scientific">Ruminococcus flavefaciens 007c</name>
    <dbReference type="NCBI Taxonomy" id="1341157"/>
    <lineage>
        <taxon>Bacteria</taxon>
        <taxon>Bacillati</taxon>
        <taxon>Bacillota</taxon>
        <taxon>Clostridia</taxon>
        <taxon>Eubacteriales</taxon>
        <taxon>Oscillospiraceae</taxon>
        <taxon>Ruminococcus</taxon>
    </lineage>
</organism>
<dbReference type="RefSeq" id="WP_051456472.1">
    <property type="nucleotide sequence ID" value="NZ_ATAX01000007.1"/>
</dbReference>
<evidence type="ECO:0000313" key="4">
    <source>
        <dbReference type="Proteomes" id="UP000019365"/>
    </source>
</evidence>
<dbReference type="EMBL" id="ATAX01000007">
    <property type="protein sequence ID" value="EWM55022.1"/>
    <property type="molecule type" value="Genomic_DNA"/>
</dbReference>
<dbReference type="OrthoDB" id="1819260at2"/>
<dbReference type="Proteomes" id="UP000019365">
    <property type="component" value="Unassembled WGS sequence"/>
</dbReference>
<feature type="transmembrane region" description="Helical" evidence="2">
    <location>
        <begin position="243"/>
        <end position="264"/>
    </location>
</feature>
<comment type="caution">
    <text evidence="3">The sequence shown here is derived from an EMBL/GenBank/DDBJ whole genome shotgun (WGS) entry which is preliminary data.</text>
</comment>
<protein>
    <recommendedName>
        <fullName evidence="5">TPM domain-containing protein</fullName>
    </recommendedName>
</protein>
<accession>W7V2H0</accession>
<evidence type="ECO:0008006" key="5">
    <source>
        <dbReference type="Google" id="ProtNLM"/>
    </source>
</evidence>
<feature type="region of interest" description="Disordered" evidence="1">
    <location>
        <begin position="1"/>
        <end position="30"/>
    </location>
</feature>
<keyword evidence="2" id="KW-1133">Transmembrane helix</keyword>
<dbReference type="PATRIC" id="fig|1341157.4.peg.362"/>
<gene>
    <name evidence="3" type="ORF">RF007C_03225</name>
</gene>
<keyword evidence="2" id="KW-0472">Membrane</keyword>